<dbReference type="InterPro" id="IPR050382">
    <property type="entry name" value="MFS_Na/Anion_cotransporter"/>
</dbReference>
<sequence length="441" mass="47736">MSTTTAATLEKAVSTPRTNIRIRMLMVIALAVTINYLDRAILGIASPSIRHEFGIGPAEMGVLFSVFSWSYLFFQLPGGVLLDRFGNRMIYSIALVGWSLFTVFQGLTPGLAGFVVARLGLGTFEAPCFPANSNIVGMWFPRSERGRAIGVYTAAEYVGLGFLTPALFWILSTFGWRSLFIITGSIGILIGAVMWSFYRDPTKSKAVNAAELSYIEAGGGLVQKNISGTKFSFENVRALFAHRQMWGLCIGQFSVYATFVFFLTWFPTYLATQRHMAFIKIGIFASIPYIAGFFGILFAGVLTDWLLKHVSLNLARKLPVVAGLLLATTIISVNYVSNSTVVLAILSVAFFGQAMSSSGWAVLSEVAPKGLLGLVGGFFSFSANLSGIVVPIVIGFIVQETGSFVDALGFMGVIAAIGAFAWIFIIGDIHMLDIQVKGQTK</sequence>
<evidence type="ECO:0000313" key="7">
    <source>
        <dbReference type="EMBL" id="GLR66146.1"/>
    </source>
</evidence>
<comment type="caution">
    <text evidence="7">The sequence shown here is derived from an EMBL/GenBank/DDBJ whole genome shotgun (WGS) entry which is preliminary data.</text>
</comment>
<dbReference type="InterPro" id="IPR020846">
    <property type="entry name" value="MFS_dom"/>
</dbReference>
<feature type="transmembrane region" description="Helical" evidence="5">
    <location>
        <begin position="370"/>
        <end position="398"/>
    </location>
</feature>
<evidence type="ECO:0000256" key="4">
    <source>
        <dbReference type="ARBA" id="ARBA00023136"/>
    </source>
</evidence>
<accession>A0ABQ6A2Y3</accession>
<evidence type="ECO:0000256" key="5">
    <source>
        <dbReference type="SAM" id="Phobius"/>
    </source>
</evidence>
<organism evidence="7 8">
    <name type="scientific">Acidocella aquatica</name>
    <dbReference type="NCBI Taxonomy" id="1922313"/>
    <lineage>
        <taxon>Bacteria</taxon>
        <taxon>Pseudomonadati</taxon>
        <taxon>Pseudomonadota</taxon>
        <taxon>Alphaproteobacteria</taxon>
        <taxon>Acetobacterales</taxon>
        <taxon>Acidocellaceae</taxon>
        <taxon>Acidocella</taxon>
    </lineage>
</organism>
<keyword evidence="2 5" id="KW-0812">Transmembrane</keyword>
<feature type="transmembrane region" description="Helical" evidence="5">
    <location>
        <begin position="278"/>
        <end position="306"/>
    </location>
</feature>
<feature type="transmembrane region" description="Helical" evidence="5">
    <location>
        <begin position="89"/>
        <end position="117"/>
    </location>
</feature>
<evidence type="ECO:0000256" key="3">
    <source>
        <dbReference type="ARBA" id="ARBA00022989"/>
    </source>
</evidence>
<dbReference type="Proteomes" id="UP001156641">
    <property type="component" value="Unassembled WGS sequence"/>
</dbReference>
<evidence type="ECO:0000256" key="1">
    <source>
        <dbReference type="ARBA" id="ARBA00004141"/>
    </source>
</evidence>
<evidence type="ECO:0000259" key="6">
    <source>
        <dbReference type="PROSITE" id="PS50850"/>
    </source>
</evidence>
<evidence type="ECO:0000256" key="2">
    <source>
        <dbReference type="ARBA" id="ARBA00022692"/>
    </source>
</evidence>
<dbReference type="RefSeq" id="WP_284256796.1">
    <property type="nucleotide sequence ID" value="NZ_BSOS01000012.1"/>
</dbReference>
<feature type="transmembrane region" description="Helical" evidence="5">
    <location>
        <begin position="178"/>
        <end position="198"/>
    </location>
</feature>
<dbReference type="CDD" id="cd17319">
    <property type="entry name" value="MFS_ExuT_GudP_like"/>
    <property type="match status" value="1"/>
</dbReference>
<feature type="transmembrane region" description="Helical" evidence="5">
    <location>
        <begin position="404"/>
        <end position="427"/>
    </location>
</feature>
<feature type="transmembrane region" description="Helical" evidence="5">
    <location>
        <begin position="20"/>
        <end position="37"/>
    </location>
</feature>
<gene>
    <name evidence="7" type="ORF">GCM10010909_08250</name>
</gene>
<feature type="transmembrane region" description="Helical" evidence="5">
    <location>
        <begin position="58"/>
        <end position="77"/>
    </location>
</feature>
<dbReference type="PROSITE" id="PS50850">
    <property type="entry name" value="MFS"/>
    <property type="match status" value="1"/>
</dbReference>
<feature type="transmembrane region" description="Helical" evidence="5">
    <location>
        <begin position="318"/>
        <end position="336"/>
    </location>
</feature>
<dbReference type="EMBL" id="BSOS01000012">
    <property type="protein sequence ID" value="GLR66146.1"/>
    <property type="molecule type" value="Genomic_DNA"/>
</dbReference>
<feature type="transmembrane region" description="Helical" evidence="5">
    <location>
        <begin position="149"/>
        <end position="172"/>
    </location>
</feature>
<dbReference type="Pfam" id="PF07690">
    <property type="entry name" value="MFS_1"/>
    <property type="match status" value="1"/>
</dbReference>
<keyword evidence="4 5" id="KW-0472">Membrane</keyword>
<evidence type="ECO:0000313" key="8">
    <source>
        <dbReference type="Proteomes" id="UP001156641"/>
    </source>
</evidence>
<keyword evidence="3 5" id="KW-1133">Transmembrane helix</keyword>
<feature type="transmembrane region" description="Helical" evidence="5">
    <location>
        <begin position="342"/>
        <end position="363"/>
    </location>
</feature>
<feature type="transmembrane region" description="Helical" evidence="5">
    <location>
        <begin position="245"/>
        <end position="266"/>
    </location>
</feature>
<dbReference type="SUPFAM" id="SSF103473">
    <property type="entry name" value="MFS general substrate transporter"/>
    <property type="match status" value="1"/>
</dbReference>
<dbReference type="InterPro" id="IPR011701">
    <property type="entry name" value="MFS"/>
</dbReference>
<dbReference type="PANTHER" id="PTHR11662:SF333">
    <property type="entry name" value="D-GALACTONATE TRANSPORTER"/>
    <property type="match status" value="1"/>
</dbReference>
<protein>
    <submittedName>
        <fullName evidence="7">MFS transporter</fullName>
    </submittedName>
</protein>
<proteinExistence type="predicted"/>
<keyword evidence="8" id="KW-1185">Reference proteome</keyword>
<feature type="domain" description="Major facilitator superfamily (MFS) profile" evidence="6">
    <location>
        <begin position="24"/>
        <end position="430"/>
    </location>
</feature>
<reference evidence="8" key="1">
    <citation type="journal article" date="2019" name="Int. J. Syst. Evol. Microbiol.">
        <title>The Global Catalogue of Microorganisms (GCM) 10K type strain sequencing project: providing services to taxonomists for standard genome sequencing and annotation.</title>
        <authorList>
            <consortium name="The Broad Institute Genomics Platform"/>
            <consortium name="The Broad Institute Genome Sequencing Center for Infectious Disease"/>
            <person name="Wu L."/>
            <person name="Ma J."/>
        </authorList>
    </citation>
    <scope>NUCLEOTIDE SEQUENCE [LARGE SCALE GENOMIC DNA]</scope>
    <source>
        <strain evidence="8">NBRC 112502</strain>
    </source>
</reference>
<comment type="subcellular location">
    <subcellularLocation>
        <location evidence="1">Membrane</location>
        <topology evidence="1">Multi-pass membrane protein</topology>
    </subcellularLocation>
</comment>
<dbReference type="PANTHER" id="PTHR11662">
    <property type="entry name" value="SOLUTE CARRIER FAMILY 17"/>
    <property type="match status" value="1"/>
</dbReference>
<dbReference type="InterPro" id="IPR036259">
    <property type="entry name" value="MFS_trans_sf"/>
</dbReference>
<dbReference type="Gene3D" id="1.20.1250.20">
    <property type="entry name" value="MFS general substrate transporter like domains"/>
    <property type="match status" value="2"/>
</dbReference>
<name>A0ABQ6A2Y3_9PROT</name>